<dbReference type="AlphaFoldDB" id="A0A7W4VP68"/>
<dbReference type="Proteomes" id="UP000532010">
    <property type="component" value="Unassembled WGS sequence"/>
</dbReference>
<dbReference type="EMBL" id="JACHWB010000006">
    <property type="protein sequence ID" value="MBB3020778.1"/>
    <property type="molecule type" value="Genomic_DNA"/>
</dbReference>
<comment type="caution">
    <text evidence="1">The sequence shown here is derived from an EMBL/GenBank/DDBJ whole genome shotgun (WGS) entry which is preliminary data.</text>
</comment>
<evidence type="ECO:0000313" key="1">
    <source>
        <dbReference type="EMBL" id="MBB3020778.1"/>
    </source>
</evidence>
<accession>A0A7W4VP68</accession>
<proteinExistence type="predicted"/>
<name>A0A7W4VP68_9HYPH</name>
<keyword evidence="2" id="KW-1185">Reference proteome</keyword>
<gene>
    <name evidence="1" type="ORF">FHR70_003866</name>
</gene>
<sequence>MTEALENSRNLRVSLRECRMVLERLMHVANLDPGQVASTRESALYSAAMGLGGFANLRYNVEQLKAAKAWAVTLETDEQSMKLDCAGQHAWIVAPLLADLLVDAYRRRKIGRIEVVDLTARDEIPVVEAFLQRQGFTGVITLGPGPDELLISIQPLSSEKDRNVVDEIRRNGLLVQDALWWELFQLSNEALAPDSFESRRHAGAIIVEADGRVIGRQDEDDTDLSLLAERMRGSVQDATPSQRTE</sequence>
<dbReference type="RefSeq" id="WP_183453102.1">
    <property type="nucleotide sequence ID" value="NZ_JACHWB010000006.1"/>
</dbReference>
<organism evidence="1 2">
    <name type="scientific">Microvirga lupini</name>
    <dbReference type="NCBI Taxonomy" id="420324"/>
    <lineage>
        <taxon>Bacteria</taxon>
        <taxon>Pseudomonadati</taxon>
        <taxon>Pseudomonadota</taxon>
        <taxon>Alphaproteobacteria</taxon>
        <taxon>Hyphomicrobiales</taxon>
        <taxon>Methylobacteriaceae</taxon>
        <taxon>Microvirga</taxon>
    </lineage>
</organism>
<reference evidence="1 2" key="1">
    <citation type="submission" date="2020-08" db="EMBL/GenBank/DDBJ databases">
        <title>The Agave Microbiome: Exploring the role of microbial communities in plant adaptations to desert environments.</title>
        <authorList>
            <person name="Partida-Martinez L.P."/>
        </authorList>
    </citation>
    <scope>NUCLEOTIDE SEQUENCE [LARGE SCALE GENOMIC DNA]</scope>
    <source>
        <strain evidence="1 2">AT3.9</strain>
    </source>
</reference>
<protein>
    <submittedName>
        <fullName evidence="1">Uncharacterized protein</fullName>
    </submittedName>
</protein>
<evidence type="ECO:0000313" key="2">
    <source>
        <dbReference type="Proteomes" id="UP000532010"/>
    </source>
</evidence>